<proteinExistence type="inferred from homology"/>
<dbReference type="InterPro" id="IPR005712">
    <property type="entry name" value="Ribosomal_uS5_bac-type"/>
</dbReference>
<evidence type="ECO:0000256" key="9">
    <source>
        <dbReference type="SAM" id="MobiDB-lite"/>
    </source>
</evidence>
<keyword evidence="2 7" id="KW-0699">rRNA-binding</keyword>
<dbReference type="AlphaFoldDB" id="W8GFZ7"/>
<dbReference type="InterPro" id="IPR020568">
    <property type="entry name" value="Ribosomal_Su5_D2-typ_SF"/>
</dbReference>
<dbReference type="InterPro" id="IPR018192">
    <property type="entry name" value="Ribosomal_uS5_N_CS"/>
</dbReference>
<comment type="similarity">
    <text evidence="1 7 8">Belongs to the universal ribosomal protein uS5 family.</text>
</comment>
<dbReference type="GO" id="GO:0006412">
    <property type="term" value="P:translation"/>
    <property type="evidence" value="ECO:0007669"/>
    <property type="project" value="UniProtKB-UniRule"/>
</dbReference>
<dbReference type="EMBL" id="CP006932">
    <property type="protein sequence ID" value="AHK22498.1"/>
    <property type="molecule type" value="Genomic_DNA"/>
</dbReference>
<dbReference type="SUPFAM" id="SSF54211">
    <property type="entry name" value="Ribosomal protein S5 domain 2-like"/>
    <property type="match status" value="1"/>
</dbReference>
<dbReference type="Pfam" id="PF03719">
    <property type="entry name" value="Ribosomal_S5_C"/>
    <property type="match status" value="1"/>
</dbReference>
<dbReference type="InterPro" id="IPR013810">
    <property type="entry name" value="Ribosomal_uS5_N"/>
</dbReference>
<dbReference type="PROSITE" id="PS00585">
    <property type="entry name" value="RIBOSOMAL_S5"/>
    <property type="match status" value="1"/>
</dbReference>
<feature type="domain" description="S5 DRBM" evidence="10">
    <location>
        <begin position="73"/>
        <end position="136"/>
    </location>
</feature>
<protein>
    <recommendedName>
        <fullName evidence="6 7">Small ribosomal subunit protein uS5</fullName>
    </recommendedName>
</protein>
<evidence type="ECO:0000256" key="5">
    <source>
        <dbReference type="ARBA" id="ARBA00023274"/>
    </source>
</evidence>
<keyword evidence="3 7" id="KW-0694">RNA-binding</keyword>
<dbReference type="PROSITE" id="PS50881">
    <property type="entry name" value="S5_DSRBD"/>
    <property type="match status" value="1"/>
</dbReference>
<feature type="region of interest" description="Disordered" evidence="9">
    <location>
        <begin position="1"/>
        <end position="41"/>
    </location>
</feature>
<evidence type="ECO:0000256" key="4">
    <source>
        <dbReference type="ARBA" id="ARBA00022980"/>
    </source>
</evidence>
<sequence length="259" mass="29388">MDQAKEINKQEKNEQKEISDTNKDIKSGNKETSADKNSKKQVKVADDFLPENFNPFLRPGINKNLNNRKKDNFEERIINIKRVIKVTKGGRRFKFSALVVVGDREGNVGFAIAKHIEVPEAIKKASRLARKNLTKIKIVGKEDTISHEIIGHHGAARVLLKPASEGRGIVASDVVRSVVELAGIRNIYSKNLGTNNPQNVILATLDGLKNLRTKEEIEKLHEKVEIKSRFPNKKINNNNYRREQKTEHEDKKEQQDGTK</sequence>
<dbReference type="Pfam" id="PF00333">
    <property type="entry name" value="Ribosomal_S5"/>
    <property type="match status" value="1"/>
</dbReference>
<evidence type="ECO:0000256" key="1">
    <source>
        <dbReference type="ARBA" id="ARBA00008945"/>
    </source>
</evidence>
<dbReference type="GO" id="GO:0019843">
    <property type="term" value="F:rRNA binding"/>
    <property type="evidence" value="ECO:0007669"/>
    <property type="project" value="UniProtKB-UniRule"/>
</dbReference>
<evidence type="ECO:0000256" key="7">
    <source>
        <dbReference type="HAMAP-Rule" id="MF_01307"/>
    </source>
</evidence>
<evidence type="ECO:0000313" key="12">
    <source>
        <dbReference type="Proteomes" id="UP000019450"/>
    </source>
</evidence>
<dbReference type="GO" id="GO:0003735">
    <property type="term" value="F:structural constituent of ribosome"/>
    <property type="evidence" value="ECO:0007669"/>
    <property type="project" value="UniProtKB-UniRule"/>
</dbReference>
<comment type="subunit">
    <text evidence="7">Part of the 30S ribosomal subunit. Contacts proteins S4 and S8.</text>
</comment>
<dbReference type="PANTHER" id="PTHR48277:SF1">
    <property type="entry name" value="MITOCHONDRIAL RIBOSOMAL PROTEIN S5"/>
    <property type="match status" value="1"/>
</dbReference>
<reference evidence="11 12" key="1">
    <citation type="journal article" date="2014" name="Genome Biol. Evol.">
        <title>Phylogenomics of "Candidatus Hepatoplasma crinochetorum," a Lineage of Mollicutes Associated with Noninsect Arthropods.</title>
        <authorList>
            <person name="Leclercq S."/>
            <person name="Dittmer J."/>
            <person name="Bouchon D."/>
            <person name="Cordaux R."/>
        </authorList>
    </citation>
    <scope>NUCLEOTIDE SEQUENCE [LARGE SCALE GENOMIC DNA]</scope>
    <source>
        <strain evidence="11 12">Av</strain>
    </source>
</reference>
<keyword evidence="12" id="KW-1185">Reference proteome</keyword>
<dbReference type="KEGG" id="hcr:X271_00393"/>
<evidence type="ECO:0000256" key="3">
    <source>
        <dbReference type="ARBA" id="ARBA00022884"/>
    </source>
</evidence>
<dbReference type="NCBIfam" id="TIGR01021">
    <property type="entry name" value="rpsE_bact"/>
    <property type="match status" value="1"/>
</dbReference>
<dbReference type="OrthoDB" id="9809045at2"/>
<evidence type="ECO:0000313" key="11">
    <source>
        <dbReference type="EMBL" id="AHK22498.1"/>
    </source>
</evidence>
<dbReference type="HOGENOM" id="CLU_065898_2_1_14"/>
<dbReference type="STRING" id="1427984.X271_00393"/>
<dbReference type="Gene3D" id="3.30.160.20">
    <property type="match status" value="1"/>
</dbReference>
<name>W8GFZ7_9MOLU</name>
<evidence type="ECO:0000256" key="6">
    <source>
        <dbReference type="ARBA" id="ARBA00035255"/>
    </source>
</evidence>
<gene>
    <name evidence="7 11" type="primary">rpsE</name>
    <name evidence="11" type="ORF">X271_00393</name>
</gene>
<dbReference type="Gene3D" id="3.30.230.10">
    <property type="match status" value="1"/>
</dbReference>
<accession>W8GFZ7</accession>
<evidence type="ECO:0000256" key="8">
    <source>
        <dbReference type="RuleBase" id="RU003823"/>
    </source>
</evidence>
<dbReference type="PANTHER" id="PTHR48277">
    <property type="entry name" value="MITOCHONDRIAL RIBOSOMAL PROTEIN S5"/>
    <property type="match status" value="1"/>
</dbReference>
<dbReference type="GO" id="GO:0015935">
    <property type="term" value="C:small ribosomal subunit"/>
    <property type="evidence" value="ECO:0007669"/>
    <property type="project" value="InterPro"/>
</dbReference>
<comment type="domain">
    <text evidence="7">The N-terminal domain interacts with the head of the 30S subunit; the C-terminal domain interacts with the body and contacts protein S4. The interaction surface between S4 and S5 is involved in control of translational fidelity.</text>
</comment>
<dbReference type="GO" id="GO:0005737">
    <property type="term" value="C:cytoplasm"/>
    <property type="evidence" value="ECO:0007669"/>
    <property type="project" value="UniProtKB-ARBA"/>
</dbReference>
<evidence type="ECO:0000259" key="10">
    <source>
        <dbReference type="PROSITE" id="PS50881"/>
    </source>
</evidence>
<evidence type="ECO:0000256" key="2">
    <source>
        <dbReference type="ARBA" id="ARBA00022730"/>
    </source>
</evidence>
<dbReference type="eggNOG" id="COG0098">
    <property type="taxonomic scope" value="Bacteria"/>
</dbReference>
<dbReference type="SUPFAM" id="SSF54768">
    <property type="entry name" value="dsRNA-binding domain-like"/>
    <property type="match status" value="1"/>
</dbReference>
<dbReference type="PATRIC" id="fig|1427984.3.peg.379"/>
<organism evidence="11 12">
    <name type="scientific">Candidatus Hepatoplasma crinochetorum Av</name>
    <dbReference type="NCBI Taxonomy" id="1427984"/>
    <lineage>
        <taxon>Bacteria</taxon>
        <taxon>Bacillati</taxon>
        <taxon>Mycoplasmatota</taxon>
        <taxon>Mollicutes</taxon>
        <taxon>Candidatus Hepatoplasmataceae</taxon>
        <taxon>Candidatus Hepatoplasma</taxon>
    </lineage>
</organism>
<keyword evidence="5 7" id="KW-0687">Ribonucleoprotein</keyword>
<comment type="function">
    <text evidence="7">With S4 and S12 plays an important role in translational accuracy.</text>
</comment>
<dbReference type="FunFam" id="3.30.230.10:FF:000002">
    <property type="entry name" value="30S ribosomal protein S5"/>
    <property type="match status" value="1"/>
</dbReference>
<feature type="compositionally biased region" description="Basic and acidic residues" evidence="9">
    <location>
        <begin position="240"/>
        <end position="259"/>
    </location>
</feature>
<dbReference type="Proteomes" id="UP000019450">
    <property type="component" value="Chromosome"/>
</dbReference>
<dbReference type="InterPro" id="IPR000851">
    <property type="entry name" value="Ribosomal_uS5"/>
</dbReference>
<dbReference type="InterPro" id="IPR014721">
    <property type="entry name" value="Ribsml_uS5_D2-typ_fold_subgr"/>
</dbReference>
<dbReference type="HAMAP" id="MF_01307_B">
    <property type="entry name" value="Ribosomal_uS5_B"/>
    <property type="match status" value="1"/>
</dbReference>
<keyword evidence="4 7" id="KW-0689">Ribosomal protein</keyword>
<dbReference type="InterPro" id="IPR005324">
    <property type="entry name" value="Ribosomal_uS5_C"/>
</dbReference>
<feature type="region of interest" description="Disordered" evidence="9">
    <location>
        <begin position="229"/>
        <end position="259"/>
    </location>
</feature>
<comment type="function">
    <text evidence="7">Located at the back of the 30S subunit body where it stabilizes the conformation of the head with respect to the body.</text>
</comment>